<evidence type="ECO:0000256" key="3">
    <source>
        <dbReference type="ARBA" id="ARBA00022559"/>
    </source>
</evidence>
<evidence type="ECO:0000259" key="18">
    <source>
        <dbReference type="Pfam" id="PF20628"/>
    </source>
</evidence>
<feature type="region of interest" description="Disordered" evidence="16">
    <location>
        <begin position="287"/>
        <end position="320"/>
    </location>
</feature>
<keyword evidence="3 15" id="KW-0575">Peroxidase</keyword>
<comment type="function">
    <text evidence="15">Involved in the recovery of exogenous heme iron. Extracts iron from heme while preserving the protoporphyrin ring intact.</text>
</comment>
<feature type="domain" description="Dyp-type peroxidase C-terminal" evidence="18">
    <location>
        <begin position="226"/>
        <end position="409"/>
    </location>
</feature>
<feature type="binding site" evidence="13">
    <location>
        <begin position="235"/>
        <end position="237"/>
    </location>
    <ligand>
        <name>heme b</name>
        <dbReference type="ChEBI" id="CHEBI:60344"/>
    </ligand>
</feature>
<sequence length="427" mass="46400">MGQSDRDTGPSRRRVLIGLGAGVAGAFAQEAAADAPMVNDAPHGDAQTAAQSVPFHGPHQAGITTPRPAAGIMVAFDLAITGPEDLDRMLRLLTERALFLTQGGPVPERDPRLPPADSGLLGPVVAPDNQTITVALGDALFERFDWLRPLKPAHLQRMVQFPNDALVAAQCHGDMTIQFCANLQDTNIHALRDIMKNLSEFLVIRWMQQGDVPPVPPAPDGSTPSARNFFGFRDGSANPDSNDAALMDRIVWVGAEEPAWARGGSYQAVRLIRNFVERWDRTPLGEQERDFGRRKMSGAPLDGGPHATERDVPDYDRDPEGKITPLDAHIRLANPRRPETEKNLILRRAFNYSNGVTKNGQLDQGLLFICYQADLDAGFIAVQNRLNGEKMEEYLKPFGGGYFFALPGVAGPGDYLGSGLIAAARSL</sequence>
<protein>
    <recommendedName>
        <fullName evidence="10 15">Deferrochelatase</fullName>
        <ecNumber evidence="15">1.11.1.-</ecNumber>
    </recommendedName>
    <alternativeName>
        <fullName evidence="11 15">Peroxidase EfeB</fullName>
    </alternativeName>
</protein>
<keyword evidence="9" id="KW-0456">Lyase</keyword>
<keyword evidence="5 13" id="KW-0479">Metal-binding</keyword>
<evidence type="ECO:0000256" key="11">
    <source>
        <dbReference type="ARBA" id="ARBA00033775"/>
    </source>
</evidence>
<comment type="catalytic activity">
    <reaction evidence="12">
        <text>heme b + 2 H(+) = protoporphyrin IX + Fe(2+)</text>
        <dbReference type="Rhea" id="RHEA:22584"/>
        <dbReference type="ChEBI" id="CHEBI:15378"/>
        <dbReference type="ChEBI" id="CHEBI:29033"/>
        <dbReference type="ChEBI" id="CHEBI:57306"/>
        <dbReference type="ChEBI" id="CHEBI:60344"/>
        <dbReference type="EC" id="4.98.1.1"/>
    </reaction>
    <physiologicalReaction direction="left-to-right" evidence="12">
        <dbReference type="Rhea" id="RHEA:22585"/>
    </physiologicalReaction>
</comment>
<dbReference type="PROSITE" id="PS51318">
    <property type="entry name" value="TAT"/>
    <property type="match status" value="1"/>
</dbReference>
<evidence type="ECO:0000256" key="13">
    <source>
        <dbReference type="PIRSR" id="PIRSR606313-1"/>
    </source>
</evidence>
<dbReference type="GO" id="GO:0020037">
    <property type="term" value="F:heme binding"/>
    <property type="evidence" value="ECO:0007669"/>
    <property type="project" value="InterPro"/>
</dbReference>
<feature type="binding site" description="proximal binding residue" evidence="13">
    <location>
        <position position="329"/>
    </location>
    <ligand>
        <name>heme b</name>
        <dbReference type="ChEBI" id="CHEBI:60344"/>
    </ligand>
    <ligandPart>
        <name>Fe</name>
        <dbReference type="ChEBI" id="CHEBI:18248"/>
    </ligandPart>
</feature>
<dbReference type="GO" id="GO:0004601">
    <property type="term" value="F:peroxidase activity"/>
    <property type="evidence" value="ECO:0007669"/>
    <property type="project" value="UniProtKB-KW"/>
</dbReference>
<reference evidence="19 20" key="1">
    <citation type="submission" date="2019-01" db="EMBL/GenBank/DDBJ databases">
        <title>Sinorhodobacter populi sp. nov. isolated from the symptomatic bark tissue of Populus euramericana canker.</title>
        <authorList>
            <person name="Xu G."/>
        </authorList>
    </citation>
    <scope>NUCLEOTIDE SEQUENCE [LARGE SCALE GENOMIC DNA]</scope>
    <source>
        <strain evidence="19 20">2D-5</strain>
    </source>
</reference>
<dbReference type="InterPro" id="IPR048327">
    <property type="entry name" value="Dyp_perox_N"/>
</dbReference>
<evidence type="ECO:0000256" key="2">
    <source>
        <dbReference type="ARBA" id="ARBA00005365"/>
    </source>
</evidence>
<evidence type="ECO:0000256" key="6">
    <source>
        <dbReference type="ARBA" id="ARBA00022729"/>
    </source>
</evidence>
<dbReference type="EC" id="1.11.1.-" evidence="15"/>
<evidence type="ECO:0000256" key="12">
    <source>
        <dbReference type="ARBA" id="ARBA00048856"/>
    </source>
</evidence>
<evidence type="ECO:0000256" key="14">
    <source>
        <dbReference type="PIRSR" id="PIRSR606313-2"/>
    </source>
</evidence>
<proteinExistence type="inferred from homology"/>
<dbReference type="GO" id="GO:0033212">
    <property type="term" value="P:iron import into cell"/>
    <property type="evidence" value="ECO:0007669"/>
    <property type="project" value="InterPro"/>
</dbReference>
<dbReference type="PANTHER" id="PTHR30521">
    <property type="entry name" value="DEFERROCHELATASE/PEROXIDASE"/>
    <property type="match status" value="1"/>
</dbReference>
<feature type="binding site" evidence="14">
    <location>
        <position position="293"/>
    </location>
    <ligand>
        <name>protoporphyrin IX</name>
        <dbReference type="ChEBI" id="CHEBI:57306"/>
    </ligand>
</feature>
<evidence type="ECO:0000256" key="5">
    <source>
        <dbReference type="ARBA" id="ARBA00022723"/>
    </source>
</evidence>
<organism evidence="19 20">
    <name type="scientific">Paenirhodobacter populi</name>
    <dbReference type="NCBI Taxonomy" id="2306993"/>
    <lineage>
        <taxon>Bacteria</taxon>
        <taxon>Pseudomonadati</taxon>
        <taxon>Pseudomonadota</taxon>
        <taxon>Alphaproteobacteria</taxon>
        <taxon>Rhodobacterales</taxon>
        <taxon>Rhodobacter group</taxon>
        <taxon>Paenirhodobacter</taxon>
    </lineage>
</organism>
<dbReference type="NCBIfam" id="TIGR01413">
    <property type="entry name" value="Dyp_perox_fam"/>
    <property type="match status" value="1"/>
</dbReference>
<dbReference type="NCBIfam" id="TIGR01412">
    <property type="entry name" value="tat_substr_1"/>
    <property type="match status" value="1"/>
</dbReference>
<dbReference type="AlphaFoldDB" id="A0A443IW77"/>
<keyword evidence="20" id="KW-1185">Reference proteome</keyword>
<name>A0A443IW77_9RHOB</name>
<evidence type="ECO:0000256" key="10">
    <source>
        <dbReference type="ARBA" id="ARBA00033771"/>
    </source>
</evidence>
<dbReference type="EMBL" id="SAUW01000008">
    <property type="protein sequence ID" value="RWR12326.1"/>
    <property type="molecule type" value="Genomic_DNA"/>
</dbReference>
<dbReference type="Proteomes" id="UP000285710">
    <property type="component" value="Unassembled WGS sequence"/>
</dbReference>
<dbReference type="PROSITE" id="PS51404">
    <property type="entry name" value="DYP_PEROXIDASE"/>
    <property type="match status" value="1"/>
</dbReference>
<comment type="similarity">
    <text evidence="2">Belongs to the DyP-type peroxidase family. EfeB subfamily.</text>
</comment>
<keyword evidence="8 13" id="KW-0408">Iron</keyword>
<feature type="binding site" evidence="13">
    <location>
        <position position="347"/>
    </location>
    <ligand>
        <name>heme b</name>
        <dbReference type="ChEBI" id="CHEBI:60344"/>
    </ligand>
</feature>
<dbReference type="InterPro" id="IPR011008">
    <property type="entry name" value="Dimeric_a/b-barrel"/>
</dbReference>
<keyword evidence="7 15" id="KW-0560">Oxidoreductase</keyword>
<dbReference type="GO" id="GO:0004325">
    <property type="term" value="F:ferrochelatase activity"/>
    <property type="evidence" value="ECO:0007669"/>
    <property type="project" value="UniProtKB-EC"/>
</dbReference>
<feature type="domain" description="Dyp-type peroxidase N-terminal" evidence="17">
    <location>
        <begin position="60"/>
        <end position="210"/>
    </location>
</feature>
<comment type="caution">
    <text evidence="19">The sequence shown here is derived from an EMBL/GenBank/DDBJ whole genome shotgun (WGS) entry which is preliminary data.</text>
</comment>
<reference evidence="19 20" key="2">
    <citation type="submission" date="2019-01" db="EMBL/GenBank/DDBJ databases">
        <authorList>
            <person name="Li Y."/>
        </authorList>
    </citation>
    <scope>NUCLEOTIDE SEQUENCE [LARGE SCALE GENOMIC DNA]</scope>
    <source>
        <strain evidence="19 20">2D-5</strain>
    </source>
</reference>
<dbReference type="GO" id="GO:0046872">
    <property type="term" value="F:metal ion binding"/>
    <property type="evidence" value="ECO:0007669"/>
    <property type="project" value="UniProtKB-KW"/>
</dbReference>
<evidence type="ECO:0000313" key="19">
    <source>
        <dbReference type="EMBL" id="RWR12326.1"/>
    </source>
</evidence>
<dbReference type="SUPFAM" id="SSF54909">
    <property type="entry name" value="Dimeric alpha+beta barrel"/>
    <property type="match status" value="1"/>
</dbReference>
<feature type="binding site" evidence="13">
    <location>
        <begin position="334"/>
        <end position="336"/>
    </location>
    <ligand>
        <name>heme b</name>
        <dbReference type="ChEBI" id="CHEBI:60344"/>
    </ligand>
</feature>
<dbReference type="Pfam" id="PF20628">
    <property type="entry name" value="Dyp_perox_C"/>
    <property type="match status" value="1"/>
</dbReference>
<feature type="compositionally biased region" description="Basic and acidic residues" evidence="16">
    <location>
        <begin position="307"/>
        <end position="320"/>
    </location>
</feature>
<evidence type="ECO:0000256" key="8">
    <source>
        <dbReference type="ARBA" id="ARBA00023004"/>
    </source>
</evidence>
<evidence type="ECO:0000313" key="20">
    <source>
        <dbReference type="Proteomes" id="UP000285710"/>
    </source>
</evidence>
<evidence type="ECO:0000256" key="4">
    <source>
        <dbReference type="ARBA" id="ARBA00022617"/>
    </source>
</evidence>
<comment type="cofactor">
    <cofactor evidence="13 15">
        <name>heme b</name>
        <dbReference type="ChEBI" id="CHEBI:60344"/>
    </cofactor>
    <text evidence="13 15">Binds 1 heme b (iron(II)-protoporphyrin IX) group non-covalently per subunit.</text>
</comment>
<dbReference type="InterPro" id="IPR006314">
    <property type="entry name" value="Dyp_peroxidase"/>
</dbReference>
<dbReference type="Pfam" id="PF04261">
    <property type="entry name" value="Dyp_perox_N"/>
    <property type="match status" value="1"/>
</dbReference>
<evidence type="ECO:0000259" key="17">
    <source>
        <dbReference type="Pfam" id="PF04261"/>
    </source>
</evidence>
<dbReference type="InterPro" id="IPR048328">
    <property type="entry name" value="Dyp_perox_C"/>
</dbReference>
<evidence type="ECO:0000256" key="15">
    <source>
        <dbReference type="RuleBase" id="RU365017"/>
    </source>
</evidence>
<dbReference type="RefSeq" id="WP_128269620.1">
    <property type="nucleotide sequence ID" value="NZ_SAUW01000008.1"/>
</dbReference>
<evidence type="ECO:0000256" key="9">
    <source>
        <dbReference type="ARBA" id="ARBA00023239"/>
    </source>
</evidence>
<dbReference type="InterPro" id="IPR006311">
    <property type="entry name" value="TAT_signal"/>
</dbReference>
<accession>A0A443IW77</accession>
<gene>
    <name evidence="19" type="primary">efeB</name>
    <name evidence="19" type="ORF">D2T33_09490</name>
</gene>
<dbReference type="GO" id="GO:0030313">
    <property type="term" value="C:cell envelope"/>
    <property type="evidence" value="ECO:0007669"/>
    <property type="project" value="UniProtKB-SubCell"/>
</dbReference>
<dbReference type="InterPro" id="IPR006313">
    <property type="entry name" value="EfeB/EfeN"/>
</dbReference>
<dbReference type="PANTHER" id="PTHR30521:SF4">
    <property type="entry name" value="DEFERROCHELATASE"/>
    <property type="match status" value="1"/>
</dbReference>
<feature type="binding site" evidence="14">
    <location>
        <begin position="235"/>
        <end position="237"/>
    </location>
    <ligand>
        <name>protoporphyrin IX</name>
        <dbReference type="ChEBI" id="CHEBI:57306"/>
    </ligand>
</feature>
<comment type="subcellular location">
    <subcellularLocation>
        <location evidence="1">Cell envelope</location>
    </subcellularLocation>
</comment>
<evidence type="ECO:0000256" key="1">
    <source>
        <dbReference type="ARBA" id="ARBA00004196"/>
    </source>
</evidence>
<dbReference type="GO" id="GO:0005829">
    <property type="term" value="C:cytosol"/>
    <property type="evidence" value="ECO:0007669"/>
    <property type="project" value="TreeGrafter"/>
</dbReference>
<keyword evidence="4 13" id="KW-0349">Heme</keyword>
<evidence type="ECO:0000256" key="16">
    <source>
        <dbReference type="SAM" id="MobiDB-lite"/>
    </source>
</evidence>
<feature type="region of interest" description="Disordered" evidence="16">
    <location>
        <begin position="37"/>
        <end position="64"/>
    </location>
</feature>
<keyword evidence="6" id="KW-0732">Signal</keyword>
<evidence type="ECO:0000256" key="7">
    <source>
        <dbReference type="ARBA" id="ARBA00023002"/>
    </source>
</evidence>